<accession>A0A1M6YJP9</accession>
<dbReference type="STRING" id="310782.SAMN05216499_10311"/>
<keyword evidence="3" id="KW-1185">Reference proteome</keyword>
<protein>
    <submittedName>
        <fullName evidence="2">Helix-turn-helix domain-containing protein</fullName>
    </submittedName>
</protein>
<feature type="domain" description="MmyB-like transcription regulator ligand binding" evidence="1">
    <location>
        <begin position="114"/>
        <end position="262"/>
    </location>
</feature>
<dbReference type="PANTHER" id="PTHR35010">
    <property type="entry name" value="BLL4672 PROTEIN-RELATED"/>
    <property type="match status" value="1"/>
</dbReference>
<evidence type="ECO:0000313" key="3">
    <source>
        <dbReference type="Proteomes" id="UP000184111"/>
    </source>
</evidence>
<dbReference type="OrthoDB" id="4144527at2"/>
<proteinExistence type="predicted"/>
<dbReference type="AlphaFoldDB" id="A0A1M6YJP9"/>
<dbReference type="Proteomes" id="UP000184111">
    <property type="component" value="Unassembled WGS sequence"/>
</dbReference>
<evidence type="ECO:0000313" key="2">
    <source>
        <dbReference type="EMBL" id="SHL18302.1"/>
    </source>
</evidence>
<dbReference type="Pfam" id="PF17765">
    <property type="entry name" value="MLTR_LBD"/>
    <property type="match status" value="1"/>
</dbReference>
<sequence>MSDLCAFRDFLVQARGRTDPERFPALRDLLEGRDPRGRRGKGVTQAHMDILLRRSAGTYERLERGATVRPTLLEGVGRILGLTEDEWRALWTYAYSTPPPRPLNPAGRALPGEWKMMLDTLAPAAYVQDQEGRLLAYNAEFARYFGDEPAPDNLLHWSLTAPVARTILLDWHSAWAPALCGQLRAALAANKHSLALRELLADVLADDQAAPLLNAAASTAPQSNAPRPVRHPTLGPGWITMCAANPSDFPEARLTIAPFHPGRRPAPCQPIGA</sequence>
<dbReference type="InterPro" id="IPR041413">
    <property type="entry name" value="MLTR_LBD"/>
</dbReference>
<gene>
    <name evidence="2" type="ORF">SAMN05216499_10311</name>
</gene>
<name>A0A1M6YJP9_9ACTN</name>
<dbReference type="Gene3D" id="3.30.450.180">
    <property type="match status" value="1"/>
</dbReference>
<evidence type="ECO:0000259" key="1">
    <source>
        <dbReference type="Pfam" id="PF17765"/>
    </source>
</evidence>
<organism evidence="2 3">
    <name type="scientific">Actinacidiphila paucisporea</name>
    <dbReference type="NCBI Taxonomy" id="310782"/>
    <lineage>
        <taxon>Bacteria</taxon>
        <taxon>Bacillati</taxon>
        <taxon>Actinomycetota</taxon>
        <taxon>Actinomycetes</taxon>
        <taxon>Kitasatosporales</taxon>
        <taxon>Streptomycetaceae</taxon>
        <taxon>Actinacidiphila</taxon>
    </lineage>
</organism>
<reference evidence="2 3" key="1">
    <citation type="submission" date="2016-11" db="EMBL/GenBank/DDBJ databases">
        <authorList>
            <person name="Jaros S."/>
            <person name="Januszkiewicz K."/>
            <person name="Wedrychowicz H."/>
        </authorList>
    </citation>
    <scope>NUCLEOTIDE SEQUENCE [LARGE SCALE GENOMIC DNA]</scope>
    <source>
        <strain evidence="2 3">CGMCC 4.2025</strain>
    </source>
</reference>
<dbReference type="PANTHER" id="PTHR35010:SF2">
    <property type="entry name" value="BLL4672 PROTEIN"/>
    <property type="match status" value="1"/>
</dbReference>
<dbReference type="EMBL" id="FRBI01000003">
    <property type="protein sequence ID" value="SHL18302.1"/>
    <property type="molecule type" value="Genomic_DNA"/>
</dbReference>